<dbReference type="InterPro" id="IPR012338">
    <property type="entry name" value="Beta-lactam/transpept-like"/>
</dbReference>
<gene>
    <name evidence="2" type="ORF">WPS_02610</name>
</gene>
<dbReference type="Proteomes" id="UP001317532">
    <property type="component" value="Chromosome"/>
</dbReference>
<evidence type="ECO:0000259" key="1">
    <source>
        <dbReference type="Pfam" id="PF00144"/>
    </source>
</evidence>
<protein>
    <recommendedName>
        <fullName evidence="1">Beta-lactamase-related domain-containing protein</fullName>
    </recommendedName>
</protein>
<dbReference type="PANTHER" id="PTHR43319">
    <property type="entry name" value="BETA-LACTAMASE-RELATED"/>
    <property type="match status" value="1"/>
</dbReference>
<dbReference type="Pfam" id="PF00144">
    <property type="entry name" value="Beta-lactamase"/>
    <property type="match status" value="1"/>
</dbReference>
<proteinExistence type="predicted"/>
<organism evidence="2 3">
    <name type="scientific">Vulcanimicrobium alpinum</name>
    <dbReference type="NCBI Taxonomy" id="3016050"/>
    <lineage>
        <taxon>Bacteria</taxon>
        <taxon>Bacillati</taxon>
        <taxon>Vulcanimicrobiota</taxon>
        <taxon>Vulcanimicrobiia</taxon>
        <taxon>Vulcanimicrobiales</taxon>
        <taxon>Vulcanimicrobiaceae</taxon>
        <taxon>Vulcanimicrobium</taxon>
    </lineage>
</organism>
<dbReference type="EMBL" id="AP025523">
    <property type="protein sequence ID" value="BDE04985.1"/>
    <property type="molecule type" value="Genomic_DNA"/>
</dbReference>
<dbReference type="KEGG" id="vab:WPS_02610"/>
<dbReference type="InterPro" id="IPR001466">
    <property type="entry name" value="Beta-lactam-related"/>
</dbReference>
<dbReference type="SUPFAM" id="SSF56601">
    <property type="entry name" value="beta-lactamase/transpeptidase-like"/>
    <property type="match status" value="1"/>
</dbReference>
<name>A0AAN1XSE5_UNVUL</name>
<dbReference type="Gene3D" id="3.40.710.10">
    <property type="entry name" value="DD-peptidase/beta-lactamase superfamily"/>
    <property type="match status" value="1"/>
</dbReference>
<feature type="domain" description="Beta-lactamase-related" evidence="1">
    <location>
        <begin position="10"/>
        <end position="107"/>
    </location>
</feature>
<accession>A0AAN1XSE5</accession>
<dbReference type="AlphaFoldDB" id="A0AAN1XSE5"/>
<dbReference type="InterPro" id="IPR052907">
    <property type="entry name" value="Beta-lactamase/esterase"/>
</dbReference>
<sequence>MVDGFATVRDAFAENFARRGELGGAACTYRDGEKVVDLWGGVRNKQTGEPWEQNTMVVVHSATKGLAAMTLAVAHSRGWLDYDERVCAYWPEFEQNGKERITVRVLLGSCPAEWCTCNSRRGSFLSP</sequence>
<keyword evidence="3" id="KW-1185">Reference proteome</keyword>
<dbReference type="PANTHER" id="PTHR43319:SF3">
    <property type="entry name" value="BETA-LACTAMASE-RELATED DOMAIN-CONTAINING PROTEIN"/>
    <property type="match status" value="1"/>
</dbReference>
<reference evidence="2 3" key="1">
    <citation type="journal article" date="2022" name="ISME Commun">
        <title>Vulcanimicrobium alpinus gen. nov. sp. nov., the first cultivated representative of the candidate phylum 'Eremiobacterota', is a metabolically versatile aerobic anoxygenic phototroph.</title>
        <authorList>
            <person name="Yabe S."/>
            <person name="Muto K."/>
            <person name="Abe K."/>
            <person name="Yokota A."/>
            <person name="Staudigel H."/>
            <person name="Tebo B.M."/>
        </authorList>
    </citation>
    <scope>NUCLEOTIDE SEQUENCE [LARGE SCALE GENOMIC DNA]</scope>
    <source>
        <strain evidence="2 3">WC8-2</strain>
    </source>
</reference>
<dbReference type="RefSeq" id="WP_317996060.1">
    <property type="nucleotide sequence ID" value="NZ_AP025523.1"/>
</dbReference>
<evidence type="ECO:0000313" key="2">
    <source>
        <dbReference type="EMBL" id="BDE04985.1"/>
    </source>
</evidence>
<evidence type="ECO:0000313" key="3">
    <source>
        <dbReference type="Proteomes" id="UP001317532"/>
    </source>
</evidence>